<reference evidence="1 2" key="1">
    <citation type="journal article" date="2020" name="Cell">
        <title>Large-Scale Comparative Analyses of Tick Genomes Elucidate Their Genetic Diversity and Vector Capacities.</title>
        <authorList>
            <consortium name="Tick Genome and Microbiome Consortium (TIGMIC)"/>
            <person name="Jia N."/>
            <person name="Wang J."/>
            <person name="Shi W."/>
            <person name="Du L."/>
            <person name="Sun Y."/>
            <person name="Zhan W."/>
            <person name="Jiang J.F."/>
            <person name="Wang Q."/>
            <person name="Zhang B."/>
            <person name="Ji P."/>
            <person name="Bell-Sakyi L."/>
            <person name="Cui X.M."/>
            <person name="Yuan T.T."/>
            <person name="Jiang B.G."/>
            <person name="Yang W.F."/>
            <person name="Lam T.T."/>
            <person name="Chang Q.C."/>
            <person name="Ding S.J."/>
            <person name="Wang X.J."/>
            <person name="Zhu J.G."/>
            <person name="Ruan X.D."/>
            <person name="Zhao L."/>
            <person name="Wei J.T."/>
            <person name="Ye R.Z."/>
            <person name="Que T.C."/>
            <person name="Du C.H."/>
            <person name="Zhou Y.H."/>
            <person name="Cheng J.X."/>
            <person name="Dai P.F."/>
            <person name="Guo W.B."/>
            <person name="Han X.H."/>
            <person name="Huang E.J."/>
            <person name="Li L.F."/>
            <person name="Wei W."/>
            <person name="Gao Y.C."/>
            <person name="Liu J.Z."/>
            <person name="Shao H.Z."/>
            <person name="Wang X."/>
            <person name="Wang C.C."/>
            <person name="Yang T.C."/>
            <person name="Huo Q.B."/>
            <person name="Li W."/>
            <person name="Chen H.Y."/>
            <person name="Chen S.E."/>
            <person name="Zhou L.G."/>
            <person name="Ni X.B."/>
            <person name="Tian J.H."/>
            <person name="Sheng Y."/>
            <person name="Liu T."/>
            <person name="Pan Y.S."/>
            <person name="Xia L.Y."/>
            <person name="Li J."/>
            <person name="Zhao F."/>
            <person name="Cao W.C."/>
        </authorList>
    </citation>
    <scope>NUCLEOTIDE SEQUENCE [LARGE SCALE GENOMIC DNA]</scope>
    <source>
        <strain evidence="1">Iper-2018</strain>
    </source>
</reference>
<dbReference type="EMBL" id="JABSTQ010011333">
    <property type="protein sequence ID" value="KAG0412649.1"/>
    <property type="molecule type" value="Genomic_DNA"/>
</dbReference>
<protein>
    <submittedName>
        <fullName evidence="1">Uncharacterized protein</fullName>
    </submittedName>
</protein>
<organism evidence="1 2">
    <name type="scientific">Ixodes persulcatus</name>
    <name type="common">Taiga tick</name>
    <dbReference type="NCBI Taxonomy" id="34615"/>
    <lineage>
        <taxon>Eukaryota</taxon>
        <taxon>Metazoa</taxon>
        <taxon>Ecdysozoa</taxon>
        <taxon>Arthropoda</taxon>
        <taxon>Chelicerata</taxon>
        <taxon>Arachnida</taxon>
        <taxon>Acari</taxon>
        <taxon>Parasitiformes</taxon>
        <taxon>Ixodida</taxon>
        <taxon>Ixodoidea</taxon>
        <taxon>Ixodidae</taxon>
        <taxon>Ixodinae</taxon>
        <taxon>Ixodes</taxon>
    </lineage>
</organism>
<gene>
    <name evidence="1" type="ORF">HPB47_010241</name>
</gene>
<name>A0AC60P0E2_IXOPE</name>
<dbReference type="Proteomes" id="UP000805193">
    <property type="component" value="Unassembled WGS sequence"/>
</dbReference>
<proteinExistence type="predicted"/>
<evidence type="ECO:0000313" key="1">
    <source>
        <dbReference type="EMBL" id="KAG0412649.1"/>
    </source>
</evidence>
<comment type="caution">
    <text evidence="1">The sequence shown here is derived from an EMBL/GenBank/DDBJ whole genome shotgun (WGS) entry which is preliminary data.</text>
</comment>
<evidence type="ECO:0000313" key="2">
    <source>
        <dbReference type="Proteomes" id="UP000805193"/>
    </source>
</evidence>
<keyword evidence="2" id="KW-1185">Reference proteome</keyword>
<accession>A0AC60P0E2</accession>
<sequence>MKDWQPWSFVPSGRWKREQRLITDRHLTLVAVLVITGVLLYLLLHREEAECFPENHRELCYQTTKAPYRLYGTKTDYRVLVDRLGLEKEPQFTVPGCRPRAFFLYNRHTTRYPDRENIVEMQDVLPQLLRNIQSAAQEKKVHICEADLEQLERWKMPFKPHHDNKVTPSGKSVVGDQVRRLRRRFPGLFQGQFNASDFVVGYTSRERTRQTAEAFLEHLLSKQDFDAVNFGPPQDSLLQFHKECNKLIKEKKSTPVEVDKFEKGPYMKRLLDTMSWRLGFNVTRDDVDIMYRTCVFEYAIHDASPWCAVFDEAELKAIEFREDLDDYYKDAYGLKRNYAQACPIVRELVSRFRNVSKDPSQPTKLFYFSHAGGFKKVVARLGLFHDAEPPLADGLCRQSGRAWQSSLVCPFNANLAFVLFECTGGGHQVATFLNEEVQWLPRCPSKTCPLDTFLELYDEVARDCNITEICSA</sequence>